<dbReference type="PROSITE" id="PS50862">
    <property type="entry name" value="AA_TRNA_LIGASE_II"/>
    <property type="match status" value="1"/>
</dbReference>
<feature type="domain" description="Aminoacyl-transfer RNA synthetases class-II family profile" evidence="8">
    <location>
        <begin position="100"/>
        <end position="321"/>
    </location>
</feature>
<dbReference type="OrthoDB" id="9766088at2"/>
<dbReference type="RefSeq" id="WP_106523266.1">
    <property type="nucleotide sequence ID" value="NZ_PYGD01000004.1"/>
</dbReference>
<dbReference type="Gene3D" id="3.30.930.10">
    <property type="entry name" value="Bira Bifunctional Protein, Domain 2"/>
    <property type="match status" value="1"/>
</dbReference>
<evidence type="ECO:0000256" key="4">
    <source>
        <dbReference type="ARBA" id="ARBA00022741"/>
    </source>
</evidence>
<dbReference type="InterPro" id="IPR006195">
    <property type="entry name" value="aa-tRNA-synth_II"/>
</dbReference>
<dbReference type="InterPro" id="IPR045864">
    <property type="entry name" value="aa-tRNA-synth_II/BPL/LPL"/>
</dbReference>
<proteinExistence type="predicted"/>
<evidence type="ECO:0000256" key="5">
    <source>
        <dbReference type="ARBA" id="ARBA00022840"/>
    </source>
</evidence>
<protein>
    <recommendedName>
        <fullName evidence="7">Aspartate--ammonia ligase</fullName>
        <ecNumber evidence="7">6.3.1.1</ecNumber>
    </recommendedName>
</protein>
<evidence type="ECO:0000256" key="1">
    <source>
        <dbReference type="ARBA" id="ARBA00022490"/>
    </source>
</evidence>
<dbReference type="GO" id="GO:0005524">
    <property type="term" value="F:ATP binding"/>
    <property type="evidence" value="ECO:0007669"/>
    <property type="project" value="UniProtKB-KW"/>
</dbReference>
<dbReference type="GO" id="GO:0006529">
    <property type="term" value="P:asparagine biosynthetic process"/>
    <property type="evidence" value="ECO:0007669"/>
    <property type="project" value="UniProtKB-UniRule"/>
</dbReference>
<evidence type="ECO:0000256" key="6">
    <source>
        <dbReference type="ARBA" id="ARBA00022888"/>
    </source>
</evidence>
<organism evidence="9 10">
    <name type="scientific">Taibaiella chishuiensis</name>
    <dbReference type="NCBI Taxonomy" id="1434707"/>
    <lineage>
        <taxon>Bacteria</taxon>
        <taxon>Pseudomonadati</taxon>
        <taxon>Bacteroidota</taxon>
        <taxon>Chitinophagia</taxon>
        <taxon>Chitinophagales</taxon>
        <taxon>Chitinophagaceae</taxon>
        <taxon>Taibaiella</taxon>
    </lineage>
</organism>
<keyword evidence="2 9" id="KW-0436">Ligase</keyword>
<gene>
    <name evidence="9" type="ORF">B0I18_104302</name>
</gene>
<evidence type="ECO:0000313" key="9">
    <source>
        <dbReference type="EMBL" id="PSK92204.1"/>
    </source>
</evidence>
<dbReference type="EC" id="6.3.1.1" evidence="7"/>
<evidence type="ECO:0000256" key="2">
    <source>
        <dbReference type="ARBA" id="ARBA00022598"/>
    </source>
</evidence>
<dbReference type="PANTHER" id="PTHR30073:SF5">
    <property type="entry name" value="ASPARTATE--AMMONIA LIGASE"/>
    <property type="match status" value="1"/>
</dbReference>
<comment type="caution">
    <text evidence="9">The sequence shown here is derived from an EMBL/GenBank/DDBJ whole genome shotgun (WGS) entry which is preliminary data.</text>
</comment>
<dbReference type="Proteomes" id="UP000240572">
    <property type="component" value="Unassembled WGS sequence"/>
</dbReference>
<dbReference type="NCBIfam" id="TIGR00669">
    <property type="entry name" value="asnA"/>
    <property type="match status" value="1"/>
</dbReference>
<dbReference type="InterPro" id="IPR004618">
    <property type="entry name" value="AsnA"/>
</dbReference>
<evidence type="ECO:0000256" key="3">
    <source>
        <dbReference type="ARBA" id="ARBA00022605"/>
    </source>
</evidence>
<keyword evidence="3" id="KW-0028">Amino-acid biosynthesis</keyword>
<name>A0A2P8D4Q1_9BACT</name>
<dbReference type="EMBL" id="PYGD01000004">
    <property type="protein sequence ID" value="PSK92204.1"/>
    <property type="molecule type" value="Genomic_DNA"/>
</dbReference>
<keyword evidence="6" id="KW-0061">Asparagine biosynthesis</keyword>
<dbReference type="PANTHER" id="PTHR30073">
    <property type="entry name" value="ASPARTATE--AMMONIA LIGASE"/>
    <property type="match status" value="1"/>
</dbReference>
<keyword evidence="5" id="KW-0067">ATP-binding</keyword>
<dbReference type="GO" id="GO:0004071">
    <property type="term" value="F:aspartate-ammonia ligase activity"/>
    <property type="evidence" value="ECO:0007669"/>
    <property type="project" value="UniProtKB-UniRule"/>
</dbReference>
<dbReference type="GO" id="GO:0005829">
    <property type="term" value="C:cytosol"/>
    <property type="evidence" value="ECO:0007669"/>
    <property type="project" value="TreeGrafter"/>
</dbReference>
<sequence length="321" mass="36168">MLAPAHKIADLQTEMQIGFIKQQFLRHLSEALHLHQVFAPLFVSADSGINDDLNGTERPVSFSNSGKDFTVVHSLAKWKRLRLAELSMPCHQGIVTHMIALRPDEQLSPMHAVLVDQWDWEVVIRPEDRHPAFLQATVLKIYKALRLTCAALQEAYPGMRSLDLPEQPAFIHSEALRARYPQQDAKAREDLVTREHGAVFLQGIGHPLSDGQLHDDRAPDYDDWSTETTPGYHGLNGDLLVWHPVLQRSVELSSMGIRVNAPALREQLHLRGLQQREQLPFHQKLLAGELPDTIGGGIGQSRLALLLLQLQDIKAVQYTYN</sequence>
<dbReference type="PIRSF" id="PIRSF001555">
    <property type="entry name" value="Asp_ammon_ligase"/>
    <property type="match status" value="1"/>
</dbReference>
<dbReference type="Pfam" id="PF03590">
    <property type="entry name" value="AsnA"/>
    <property type="match status" value="1"/>
</dbReference>
<keyword evidence="10" id="KW-1185">Reference proteome</keyword>
<dbReference type="AlphaFoldDB" id="A0A2P8D4Q1"/>
<evidence type="ECO:0000259" key="8">
    <source>
        <dbReference type="PROSITE" id="PS50862"/>
    </source>
</evidence>
<dbReference type="SUPFAM" id="SSF55681">
    <property type="entry name" value="Class II aaRS and biotin synthetases"/>
    <property type="match status" value="1"/>
</dbReference>
<accession>A0A2P8D4Q1</accession>
<evidence type="ECO:0000256" key="7">
    <source>
        <dbReference type="NCBIfam" id="TIGR00669"/>
    </source>
</evidence>
<reference evidence="9 10" key="1">
    <citation type="submission" date="2018-03" db="EMBL/GenBank/DDBJ databases">
        <title>Genomic Encyclopedia of Type Strains, Phase III (KMG-III): the genomes of soil and plant-associated and newly described type strains.</title>
        <authorList>
            <person name="Whitman W."/>
        </authorList>
    </citation>
    <scope>NUCLEOTIDE SEQUENCE [LARGE SCALE GENOMIC DNA]</scope>
    <source>
        <strain evidence="9 10">CGMCC 1.12700</strain>
    </source>
</reference>
<keyword evidence="4" id="KW-0547">Nucleotide-binding</keyword>
<keyword evidence="1" id="KW-0963">Cytoplasm</keyword>
<evidence type="ECO:0000313" key="10">
    <source>
        <dbReference type="Proteomes" id="UP000240572"/>
    </source>
</evidence>